<reference evidence="9" key="1">
    <citation type="journal article" date="2019" name="Int. J. Syst. Evol. Microbiol.">
        <title>The Global Catalogue of Microorganisms (GCM) 10K type strain sequencing project: providing services to taxonomists for standard genome sequencing and annotation.</title>
        <authorList>
            <consortium name="The Broad Institute Genomics Platform"/>
            <consortium name="The Broad Institute Genome Sequencing Center for Infectious Disease"/>
            <person name="Wu L."/>
            <person name="Ma J."/>
        </authorList>
    </citation>
    <scope>NUCLEOTIDE SEQUENCE [LARGE SCALE GENOMIC DNA]</scope>
    <source>
        <strain evidence="9">CCUG 56098</strain>
    </source>
</reference>
<dbReference type="PANTHER" id="PTHR11228">
    <property type="entry name" value="RADICAL SAM DOMAIN PROTEIN"/>
    <property type="match status" value="1"/>
</dbReference>
<dbReference type="InterPro" id="IPR029044">
    <property type="entry name" value="Nucleotide-diphossugar_trans"/>
</dbReference>
<keyword evidence="4" id="KW-0408">Iron</keyword>
<dbReference type="InterPro" id="IPR011009">
    <property type="entry name" value="Kinase-like_dom_sf"/>
</dbReference>
<dbReference type="Pfam" id="PF04055">
    <property type="entry name" value="Radical_SAM"/>
    <property type="match status" value="1"/>
</dbReference>
<dbReference type="InterPro" id="IPR013785">
    <property type="entry name" value="Aldolase_TIM"/>
</dbReference>
<comment type="cofactor">
    <cofactor evidence="1">
        <name>[4Fe-4S] cluster</name>
        <dbReference type="ChEBI" id="CHEBI:49883"/>
    </cofactor>
</comment>
<keyword evidence="3" id="KW-0479">Metal-binding</keyword>
<dbReference type="SUPFAM" id="SSF102114">
    <property type="entry name" value="Radical SAM enzymes"/>
    <property type="match status" value="1"/>
</dbReference>
<keyword evidence="9" id="KW-1185">Reference proteome</keyword>
<dbReference type="GO" id="GO:0016757">
    <property type="term" value="F:glycosyltransferase activity"/>
    <property type="evidence" value="ECO:0007669"/>
    <property type="project" value="UniProtKB-KW"/>
</dbReference>
<dbReference type="InterPro" id="IPR007197">
    <property type="entry name" value="rSAM"/>
</dbReference>
<evidence type="ECO:0000256" key="1">
    <source>
        <dbReference type="ARBA" id="ARBA00001966"/>
    </source>
</evidence>
<evidence type="ECO:0000256" key="5">
    <source>
        <dbReference type="ARBA" id="ARBA00023014"/>
    </source>
</evidence>
<dbReference type="RefSeq" id="WP_386116743.1">
    <property type="nucleotide sequence ID" value="NZ_JBHTKM010000063.1"/>
</dbReference>
<organism evidence="8 9">
    <name type="scientific">Winogradskyella rapida</name>
    <dbReference type="NCBI Taxonomy" id="549701"/>
    <lineage>
        <taxon>Bacteria</taxon>
        <taxon>Pseudomonadati</taxon>
        <taxon>Bacteroidota</taxon>
        <taxon>Flavobacteriia</taxon>
        <taxon>Flavobacteriales</taxon>
        <taxon>Flavobacteriaceae</taxon>
        <taxon>Winogradskyella</taxon>
    </lineage>
</organism>
<dbReference type="Gene3D" id="3.90.550.10">
    <property type="entry name" value="Spore Coat Polysaccharide Biosynthesis Protein SpsA, Chain A"/>
    <property type="match status" value="1"/>
</dbReference>
<dbReference type="Pfam" id="PF00535">
    <property type="entry name" value="Glycos_transf_2"/>
    <property type="match status" value="1"/>
</dbReference>
<dbReference type="InterPro" id="IPR050377">
    <property type="entry name" value="Radical_SAM_PqqE_MftC-like"/>
</dbReference>
<dbReference type="SFLD" id="SFLDS00029">
    <property type="entry name" value="Radical_SAM"/>
    <property type="match status" value="1"/>
</dbReference>
<keyword evidence="8" id="KW-0328">Glycosyltransferase</keyword>
<dbReference type="Gene3D" id="3.20.20.70">
    <property type="entry name" value="Aldolase class I"/>
    <property type="match status" value="1"/>
</dbReference>
<evidence type="ECO:0000256" key="4">
    <source>
        <dbReference type="ARBA" id="ARBA00023004"/>
    </source>
</evidence>
<evidence type="ECO:0000259" key="7">
    <source>
        <dbReference type="Pfam" id="PF04055"/>
    </source>
</evidence>
<dbReference type="SUPFAM" id="SSF53448">
    <property type="entry name" value="Nucleotide-diphospho-sugar transferases"/>
    <property type="match status" value="2"/>
</dbReference>
<dbReference type="InterPro" id="IPR058240">
    <property type="entry name" value="rSAM_sf"/>
</dbReference>
<dbReference type="CDD" id="cd00761">
    <property type="entry name" value="Glyco_tranf_GTA_type"/>
    <property type="match status" value="1"/>
</dbReference>
<evidence type="ECO:0000313" key="8">
    <source>
        <dbReference type="EMBL" id="MFD1016194.1"/>
    </source>
</evidence>
<keyword evidence="8" id="KW-0808">Transferase</keyword>
<dbReference type="Proteomes" id="UP001597086">
    <property type="component" value="Unassembled WGS sequence"/>
</dbReference>
<evidence type="ECO:0000256" key="3">
    <source>
        <dbReference type="ARBA" id="ARBA00022723"/>
    </source>
</evidence>
<keyword evidence="5" id="KW-0411">Iron-sulfur</keyword>
<evidence type="ECO:0000259" key="6">
    <source>
        <dbReference type="Pfam" id="PF00535"/>
    </source>
</evidence>
<protein>
    <submittedName>
        <fullName evidence="8">Glycosyltransferase</fullName>
        <ecNumber evidence="8">2.4.-.-</ecNumber>
    </submittedName>
</protein>
<feature type="domain" description="Glycosyltransferase 2-like" evidence="6">
    <location>
        <begin position="597"/>
        <end position="732"/>
    </location>
</feature>
<name>A0ABW3KVG6_9FLAO</name>
<comment type="caution">
    <text evidence="8">The sequence shown here is derived from an EMBL/GenBank/DDBJ whole genome shotgun (WGS) entry which is preliminary data.</text>
</comment>
<evidence type="ECO:0000256" key="2">
    <source>
        <dbReference type="ARBA" id="ARBA00022691"/>
    </source>
</evidence>
<evidence type="ECO:0000313" key="9">
    <source>
        <dbReference type="Proteomes" id="UP001597086"/>
    </source>
</evidence>
<dbReference type="EC" id="2.4.-.-" evidence="8"/>
<dbReference type="PANTHER" id="PTHR11228:SF7">
    <property type="entry name" value="PQQA PEPTIDE CYCLASE"/>
    <property type="match status" value="1"/>
</dbReference>
<sequence>MTSRQITAHNILKNHSEQEYHLLGEGMTSVVFHNNQLVYKVFLLDNIEGLSYKRHMLNAFKSKLHLFDNSSFFYPILNFIELDENTLILVYPYEKSEPCKAFEYDEIQDFLVECWQRRLIFQDIKPDNFIRVNGHLKWIDYEPDKFTDNLFLNMATRAFIYCKYNTVSSIFINKLCRSAINNFDLIELNGLQTFINKLFSKIVFKESNEVLKSNRVLLKDVPHFNNLNNALQQLDFDKNIRFSIPYSNDLDIDSLFYNLVNQNFHLDHIDFENINLCSKNYFKPEKIVLTISKLIQPKHKVSLIIKACVQDSEIIYQAVKHITKQIASPNIFDEKIITLDNRESNFLREYNNHNTWNDLITEVTKLKKQGIIDDYIIPNNESTTETNEKYFDLKSYASHTYKGVPVTSQLYAFEIAKNDYILQLDCDAIIGRLDKKHSFLEDMISEIETNENVVSVGFNIYKGKSTGFTPYFGFENGGFVPEVRFCLLNRERLHKTLPLPNEIFQNNLKFSWYRSLELKQKETNVCSIRGGSSKSFFIHPPNFKKKDKDVWFTKIDRTEQLEIPKTQINQFDLIDSYYDWTSPKRNEKLVIVSSFRDISLSRFLRYWYSLVSQSYQDWGLILIDDQSENGISYFIKELIKPYKNRITFINNKFQMGVAHNTYKAIHYFMSNQDSIVTIIDADDSLIGKNALKNLYEKYNYNNADVVVGKMYRTDKLHAHYKYTPNFTNPRLYGGNVWQHIRSFKKYLYDSLGFEDLKIKNQKHQLDDILLSKRFSQKMVFPEHCTDYTYMVPIVEMSSNPIWINHFNILHDRTTINTPKVKKRKNEIINEVLSKKAKSPQDVFFGRKTFLPNLKKIEIDITYECNLKCINCNRSSTQAPIKEGMSLIQIQEFIQESTTLNKKWELINLLGGEPTIHRDFIEIVNSILNNYIIPYSPETILQVTSNGFGDIVQAKLKQLPQHKNLIIDYASFKDERVVPYFSPFNDAPIDNKSLSYQEYSKGCWVTSYCGIGLNQLGYYPCGVAGGIDRVFEKNLGVKKLVEVDESIYKLLNDFCKYCGNFTDYGVNQGNFIPRHEKASVSKPEISTTWKNQYKKYNAKK</sequence>
<dbReference type="EMBL" id="JBHTKM010000063">
    <property type="protein sequence ID" value="MFD1016194.1"/>
    <property type="molecule type" value="Genomic_DNA"/>
</dbReference>
<accession>A0ABW3KVG6</accession>
<gene>
    <name evidence="8" type="ORF">ACFQ13_09710</name>
</gene>
<proteinExistence type="predicted"/>
<dbReference type="InterPro" id="IPR001173">
    <property type="entry name" value="Glyco_trans_2-like"/>
</dbReference>
<dbReference type="SUPFAM" id="SSF56112">
    <property type="entry name" value="Protein kinase-like (PK-like)"/>
    <property type="match status" value="1"/>
</dbReference>
<keyword evidence="2" id="KW-0949">S-adenosyl-L-methionine</keyword>
<feature type="domain" description="Radical SAM core" evidence="7">
    <location>
        <begin position="860"/>
        <end position="948"/>
    </location>
</feature>